<protein>
    <submittedName>
        <fullName evidence="1">Polycystic kidney disease 2-like 1 protein</fullName>
    </submittedName>
</protein>
<keyword evidence="2" id="KW-1185">Reference proteome</keyword>
<reference evidence="1 2" key="1">
    <citation type="submission" date="2019-03" db="EMBL/GenBank/DDBJ databases">
        <title>First draft genome of Liparis tanakae, snailfish: a comprehensive survey of snailfish specific genes.</title>
        <authorList>
            <person name="Kim W."/>
            <person name="Song I."/>
            <person name="Jeong J.-H."/>
            <person name="Kim D."/>
            <person name="Kim S."/>
            <person name="Ryu S."/>
            <person name="Song J.Y."/>
            <person name="Lee S.K."/>
        </authorList>
    </citation>
    <scope>NUCLEOTIDE SEQUENCE [LARGE SCALE GENOMIC DNA]</scope>
    <source>
        <tissue evidence="1">Muscle</tissue>
    </source>
</reference>
<evidence type="ECO:0000313" key="1">
    <source>
        <dbReference type="EMBL" id="TNN34611.1"/>
    </source>
</evidence>
<dbReference type="Proteomes" id="UP000314294">
    <property type="component" value="Unassembled WGS sequence"/>
</dbReference>
<sequence length="133" mass="14580">MKCLNNRADSHLTGQVELDSVANGAWVNQGYCGSPPPAPRAVSTVHGAPPPFQGSMERVYKLDRGAGLPEEAPPSGRGGKRRGCCSFIKGFWGTTLTENTSDNRELFVRTTLRELLVYLVFLVDICLCKYYPT</sequence>
<accession>A0A4Z2F1H9</accession>
<dbReference type="AlphaFoldDB" id="A0A4Z2F1H9"/>
<gene>
    <name evidence="1" type="primary">PKD2L1</name>
    <name evidence="1" type="ORF">EYF80_055217</name>
</gene>
<proteinExistence type="predicted"/>
<dbReference type="EMBL" id="SRLO01001924">
    <property type="protein sequence ID" value="TNN34611.1"/>
    <property type="molecule type" value="Genomic_DNA"/>
</dbReference>
<comment type="caution">
    <text evidence="1">The sequence shown here is derived from an EMBL/GenBank/DDBJ whole genome shotgun (WGS) entry which is preliminary data.</text>
</comment>
<dbReference type="OrthoDB" id="8908166at2759"/>
<organism evidence="1 2">
    <name type="scientific">Liparis tanakae</name>
    <name type="common">Tanaka's snailfish</name>
    <dbReference type="NCBI Taxonomy" id="230148"/>
    <lineage>
        <taxon>Eukaryota</taxon>
        <taxon>Metazoa</taxon>
        <taxon>Chordata</taxon>
        <taxon>Craniata</taxon>
        <taxon>Vertebrata</taxon>
        <taxon>Euteleostomi</taxon>
        <taxon>Actinopterygii</taxon>
        <taxon>Neopterygii</taxon>
        <taxon>Teleostei</taxon>
        <taxon>Neoteleostei</taxon>
        <taxon>Acanthomorphata</taxon>
        <taxon>Eupercaria</taxon>
        <taxon>Perciformes</taxon>
        <taxon>Cottioidei</taxon>
        <taxon>Cottales</taxon>
        <taxon>Liparidae</taxon>
        <taxon>Liparis</taxon>
    </lineage>
</organism>
<name>A0A4Z2F1H9_9TELE</name>
<evidence type="ECO:0000313" key="2">
    <source>
        <dbReference type="Proteomes" id="UP000314294"/>
    </source>
</evidence>